<protein>
    <submittedName>
        <fullName evidence="2">PHA synthase subunit PhaC</fullName>
    </submittedName>
</protein>
<reference evidence="2 3" key="1">
    <citation type="submission" date="2019-10" db="EMBL/GenBank/DDBJ databases">
        <title>Taxonomy of Antarctic Massilia spp.: description of Massilia rubra sp. nov., Massilia aquatica sp. nov., Massilia mucilaginosa sp. nov., Massilia frigida sp. nov. isolated from streams, lakes and regoliths.</title>
        <authorList>
            <person name="Holochova P."/>
            <person name="Sedlacek I."/>
            <person name="Kralova S."/>
            <person name="Maslanova I."/>
            <person name="Busse H.-J."/>
            <person name="Stankova E."/>
            <person name="Vrbovska V."/>
            <person name="Kovarovic V."/>
            <person name="Bartak M."/>
            <person name="Svec P."/>
            <person name="Pantucek R."/>
        </authorList>
    </citation>
    <scope>NUCLEOTIDE SEQUENCE [LARGE SCALE GENOMIC DNA]</scope>
    <source>
        <strain evidence="2 3">CCM 8733</strain>
    </source>
</reference>
<dbReference type="PANTHER" id="PTHR36837:SF2">
    <property type="entry name" value="POLY(3-HYDROXYALKANOATE) POLYMERASE SUBUNIT PHAC"/>
    <property type="match status" value="1"/>
</dbReference>
<gene>
    <name evidence="2" type="ORF">F2P45_01000</name>
</gene>
<organism evidence="2 3">
    <name type="scientific">Massilia mucilaginosa</name>
    <dbReference type="NCBI Taxonomy" id="2609282"/>
    <lineage>
        <taxon>Bacteria</taxon>
        <taxon>Pseudomonadati</taxon>
        <taxon>Pseudomonadota</taxon>
        <taxon>Betaproteobacteria</taxon>
        <taxon>Burkholderiales</taxon>
        <taxon>Oxalobacteraceae</taxon>
        <taxon>Telluria group</taxon>
        <taxon>Massilia</taxon>
    </lineage>
</organism>
<name>A0ABX0NLE9_9BURK</name>
<dbReference type="SUPFAM" id="SSF53474">
    <property type="entry name" value="alpha/beta-Hydrolases"/>
    <property type="match status" value="1"/>
</dbReference>
<dbReference type="PANTHER" id="PTHR36837">
    <property type="entry name" value="POLY(3-HYDROXYALKANOATE) POLYMERASE SUBUNIT PHAC"/>
    <property type="match status" value="1"/>
</dbReference>
<evidence type="ECO:0000313" key="2">
    <source>
        <dbReference type="EMBL" id="NHZ87617.1"/>
    </source>
</evidence>
<evidence type="ECO:0000259" key="1">
    <source>
        <dbReference type="Pfam" id="PF07167"/>
    </source>
</evidence>
<dbReference type="EMBL" id="WHJH01000001">
    <property type="protein sequence ID" value="NHZ87617.1"/>
    <property type="molecule type" value="Genomic_DNA"/>
</dbReference>
<dbReference type="Pfam" id="PF07167">
    <property type="entry name" value="PhaC_N"/>
    <property type="match status" value="1"/>
</dbReference>
<dbReference type="InterPro" id="IPR010941">
    <property type="entry name" value="PhaC_N"/>
</dbReference>
<comment type="caution">
    <text evidence="2">The sequence shown here is derived from an EMBL/GenBank/DDBJ whole genome shotgun (WGS) entry which is preliminary data.</text>
</comment>
<dbReference type="Proteomes" id="UP000609726">
    <property type="component" value="Unassembled WGS sequence"/>
</dbReference>
<dbReference type="InterPro" id="IPR051321">
    <property type="entry name" value="PHA/PHB_synthase"/>
</dbReference>
<accession>A0ABX0NLE9</accession>
<feature type="domain" description="Poly-beta-hydroxybutyrate polymerase N-terminal" evidence="1">
    <location>
        <begin position="41"/>
        <end position="90"/>
    </location>
</feature>
<proteinExistence type="predicted"/>
<dbReference type="InterPro" id="IPR029058">
    <property type="entry name" value="AB_hydrolase_fold"/>
</dbReference>
<keyword evidence="3" id="KW-1185">Reference proteome</keyword>
<evidence type="ECO:0000313" key="3">
    <source>
        <dbReference type="Proteomes" id="UP000609726"/>
    </source>
</evidence>
<sequence length="383" mass="40627">MTRASERMASMTTLDWFDSIDRLRQRAGNALDLAGFGPLPTPSRVVFGAPGLRLRCYGAGTGRRPPLLIVPAPIKRWYIWDLAPERSVVRQALARGFGVYLIEWTDPPGGAAMPGLADYAGPMIDACVRVIQHLSACVQVSLFGHSLGGILAALHGAWRPEHVAALALFDAPINFDGMAPVLRRVLANILLAALPSEPGRPLAGSLLSAIFANAAPGAFYLAPAVDAAASAPFPGLLATHLRVQRWTLDELPMARALFDESVGLLFAQNSFMRGDLVLNGKRLDPGQVRAPLLSLYRPLSALAPPDTVLGFHDAAGSAHKVLLPYLGDVGVAIGHVGPLVGSSAHVLVWPRVFGWLDQLAGTAPARPRGRMPGHPLAGLSIIV</sequence>
<dbReference type="Gene3D" id="3.40.50.1820">
    <property type="entry name" value="alpha/beta hydrolase"/>
    <property type="match status" value="1"/>
</dbReference>